<dbReference type="OrthoDB" id="9775130at2"/>
<dbReference type="InterPro" id="IPR029058">
    <property type="entry name" value="AB_hydrolase_fold"/>
</dbReference>
<reference evidence="1 2" key="1">
    <citation type="submission" date="2019-06" db="EMBL/GenBank/DDBJ databases">
        <authorList>
            <person name="Livingstone P."/>
            <person name="Whitworth D."/>
        </authorList>
    </citation>
    <scope>NUCLEOTIDE SEQUENCE [LARGE SCALE GENOMIC DNA]</scope>
    <source>
        <strain evidence="1 2">AM401</strain>
    </source>
</reference>
<dbReference type="AlphaFoldDB" id="A0A540X7Q4"/>
<evidence type="ECO:0000313" key="1">
    <source>
        <dbReference type="EMBL" id="TQF17331.1"/>
    </source>
</evidence>
<dbReference type="Proteomes" id="UP000315369">
    <property type="component" value="Unassembled WGS sequence"/>
</dbReference>
<comment type="caution">
    <text evidence="1">The sequence shown here is derived from an EMBL/GenBank/DDBJ whole genome shotgun (WGS) entry which is preliminary data.</text>
</comment>
<dbReference type="SUPFAM" id="SSF81296">
    <property type="entry name" value="E set domains"/>
    <property type="match status" value="1"/>
</dbReference>
<proteinExistence type="predicted"/>
<gene>
    <name evidence="1" type="ORF">FJV41_03335</name>
</gene>
<dbReference type="InterPro" id="IPR050583">
    <property type="entry name" value="Mycobacterial_A85_antigen"/>
</dbReference>
<organism evidence="1 2">
    <name type="scientific">Myxococcus llanfairpwllgwyngyllgogerychwyrndrobwllllantysiliogogogochensis</name>
    <dbReference type="NCBI Taxonomy" id="2590453"/>
    <lineage>
        <taxon>Bacteria</taxon>
        <taxon>Pseudomonadati</taxon>
        <taxon>Myxococcota</taxon>
        <taxon>Myxococcia</taxon>
        <taxon>Myxococcales</taxon>
        <taxon>Cystobacterineae</taxon>
        <taxon>Myxococcaceae</taxon>
        <taxon>Myxococcus</taxon>
    </lineage>
</organism>
<dbReference type="InterPro" id="IPR014756">
    <property type="entry name" value="Ig_E-set"/>
</dbReference>
<dbReference type="EMBL" id="VIFM01000008">
    <property type="protein sequence ID" value="TQF17331.1"/>
    <property type="molecule type" value="Genomic_DNA"/>
</dbReference>
<name>A0A540X7Q4_9BACT</name>
<dbReference type="RefSeq" id="WP_141640933.1">
    <property type="nucleotide sequence ID" value="NZ_VIFM01000008.1"/>
</dbReference>
<dbReference type="InterPro" id="IPR000801">
    <property type="entry name" value="Esterase-like"/>
</dbReference>
<evidence type="ECO:0000313" key="2">
    <source>
        <dbReference type="Proteomes" id="UP000315369"/>
    </source>
</evidence>
<dbReference type="PANTHER" id="PTHR48098:SF3">
    <property type="entry name" value="IRON(III) ENTEROBACTIN ESTERASE"/>
    <property type="match status" value="1"/>
</dbReference>
<dbReference type="SUPFAM" id="SSF53474">
    <property type="entry name" value="alpha/beta-Hydrolases"/>
    <property type="match status" value="1"/>
</dbReference>
<dbReference type="PANTHER" id="PTHR48098">
    <property type="entry name" value="ENTEROCHELIN ESTERASE-RELATED"/>
    <property type="match status" value="1"/>
</dbReference>
<sequence length="354" mass="39662">MDAKELEARARAEGTPVIIGDTATFVWRGRGPVFVQGDFQDWRGEPLALERVAPGLWTRSLALPRDAYVEYALFDAHGQRLKDDFNTRVSDNGFGDVNHAFYMPDGGPSLPLRRPRGVPRGRVTRHRVDMSDVGLDGQRTVHLYAPPTREPVPLLVVLDGDDYLRRVRLPELVDTLVADGRMQPVALALVSNGGLTRGVEYACSEYTVALLLWKVLPLAREHLSLVDERHNPGVHGVLGSSLGGLMSLFIGLRAPETFGRVLSQSGAFIVENHEFVVFDLARHVPRRPLEVWMSCGRFEVLLEGNQRLGPLLKATGHRVEYREYSGGHNYPAWRDDVVRGLEWLFPPRPTAKRR</sequence>
<dbReference type="Pfam" id="PF00756">
    <property type="entry name" value="Esterase"/>
    <property type="match status" value="1"/>
</dbReference>
<protein>
    <submittedName>
        <fullName evidence="1">Esterase family protein</fullName>
    </submittedName>
</protein>
<accession>A0A540X7Q4</accession>
<dbReference type="Gene3D" id="3.40.50.1820">
    <property type="entry name" value="alpha/beta hydrolase"/>
    <property type="match status" value="1"/>
</dbReference>
<keyword evidence="2" id="KW-1185">Reference proteome</keyword>